<reference evidence="1 2" key="1">
    <citation type="submission" date="2018-03" db="EMBL/GenBank/DDBJ databases">
        <title>Draft genome of Nitrosomonas supralitoralis APG5.</title>
        <authorList>
            <person name="Urakawa H."/>
            <person name="Lopez J.V."/>
        </authorList>
    </citation>
    <scope>NUCLEOTIDE SEQUENCE [LARGE SCALE GENOMIC DNA]</scope>
    <source>
        <strain evidence="1 2">APG5</strain>
    </source>
</reference>
<comment type="caution">
    <text evidence="1">The sequence shown here is derived from an EMBL/GenBank/DDBJ whole genome shotgun (WGS) entry which is preliminary data.</text>
</comment>
<gene>
    <name evidence="1" type="ORF">C7H79_17085</name>
</gene>
<dbReference type="OrthoDB" id="9761426at2"/>
<protein>
    <submittedName>
        <fullName evidence="1">Uncharacterized protein</fullName>
    </submittedName>
</protein>
<sequence length="377" mass="42715">MKAGLFARPRRRVQQKDVFVPGFGVKFPRSAYNNPDSAGAFSWGGNGGLLSRLDANPNWRFVQFELSPGEIVTAPGVYDWTKLDSRINDLRNRGIKAGLMFQQREFDVVAANDVRLMLPAHLVQVQGNWTGSGTEHIRYVGCLGIEPGKGQGSTKRGYILQYSHPMIQEWHREWFAAVANKYDKDRDIMFVGTSESSYGTVTIPFGHSFNPESIESMQAGRIQMVRDLKAAFKRTGVYHDLNQTKLLVQDWYTNYAQKERVWVSASNTHWNASTNAVPVGKQPKGALRYYEEFSGILPKFTQWQGDDMDEINPDTGLLHTMQEFHDRLTSPYIGANMCLIQYKPSPPSGRRFSDYDDFIKTLPLDGGLITTRPKFVL</sequence>
<proteinExistence type="predicted"/>
<dbReference type="AlphaFoldDB" id="A0A2P7NQN9"/>
<dbReference type="Proteomes" id="UP000241912">
    <property type="component" value="Unassembled WGS sequence"/>
</dbReference>
<organism evidence="1 2">
    <name type="scientific">Nitrosomonas supralitoralis</name>
    <dbReference type="NCBI Taxonomy" id="2116706"/>
    <lineage>
        <taxon>Bacteria</taxon>
        <taxon>Pseudomonadati</taxon>
        <taxon>Pseudomonadota</taxon>
        <taxon>Betaproteobacteria</taxon>
        <taxon>Nitrosomonadales</taxon>
        <taxon>Nitrosomonadaceae</taxon>
        <taxon>Nitrosomonas</taxon>
    </lineage>
</organism>
<keyword evidence="2" id="KW-1185">Reference proteome</keyword>
<dbReference type="EMBL" id="PXXU01000153">
    <property type="protein sequence ID" value="PSJ15791.1"/>
    <property type="molecule type" value="Genomic_DNA"/>
</dbReference>
<name>A0A2P7NQN9_9PROT</name>
<accession>A0A2P7NQN9</accession>
<dbReference type="RefSeq" id="WP_106708428.1">
    <property type="nucleotide sequence ID" value="NZ_PXXU01000153.1"/>
</dbReference>
<evidence type="ECO:0000313" key="1">
    <source>
        <dbReference type="EMBL" id="PSJ15791.1"/>
    </source>
</evidence>
<evidence type="ECO:0000313" key="2">
    <source>
        <dbReference type="Proteomes" id="UP000241912"/>
    </source>
</evidence>
<dbReference type="Gene3D" id="3.20.20.80">
    <property type="entry name" value="Glycosidases"/>
    <property type="match status" value="1"/>
</dbReference>